<dbReference type="GO" id="GO:0106435">
    <property type="term" value="F:carboxylesterase activity"/>
    <property type="evidence" value="ECO:0007669"/>
    <property type="project" value="UniProtKB-EC"/>
</dbReference>
<dbReference type="SUPFAM" id="SSF53474">
    <property type="entry name" value="alpha/beta-Hydrolases"/>
    <property type="match status" value="1"/>
</dbReference>
<reference evidence="2 3" key="1">
    <citation type="submission" date="2011-07" db="EMBL/GenBank/DDBJ databases">
        <authorList>
            <person name="Coyne R."/>
            <person name="Brami D."/>
            <person name="Johnson J."/>
            <person name="Hostetler J."/>
            <person name="Hannick L."/>
            <person name="Clark T."/>
            <person name="Cassidy-Hanley D."/>
            <person name="Inman J."/>
        </authorList>
    </citation>
    <scope>NUCLEOTIDE SEQUENCE [LARGE SCALE GENOMIC DNA]</scope>
    <source>
        <strain evidence="2 3">G5</strain>
    </source>
</reference>
<organism evidence="2 3">
    <name type="scientific">Ichthyophthirius multifiliis</name>
    <name type="common">White spot disease agent</name>
    <name type="synonym">Ich</name>
    <dbReference type="NCBI Taxonomy" id="5932"/>
    <lineage>
        <taxon>Eukaryota</taxon>
        <taxon>Sar</taxon>
        <taxon>Alveolata</taxon>
        <taxon>Ciliophora</taxon>
        <taxon>Intramacronucleata</taxon>
        <taxon>Oligohymenophorea</taxon>
        <taxon>Hymenostomatida</taxon>
        <taxon>Ophryoglenina</taxon>
        <taxon>Ichthyophthirius</taxon>
    </lineage>
</organism>
<dbReference type="PANTHER" id="PTHR46234">
    <property type="entry name" value="ALPHA/BETA-HYDROLASES SUPERFAMILY PROTEIN"/>
    <property type="match status" value="1"/>
</dbReference>
<dbReference type="Pfam" id="PF02230">
    <property type="entry name" value="Abhydrolase_2"/>
    <property type="match status" value="1"/>
</dbReference>
<dbReference type="OrthoDB" id="2418081at2759"/>
<evidence type="ECO:0000313" key="3">
    <source>
        <dbReference type="Proteomes" id="UP000008983"/>
    </source>
</evidence>
<gene>
    <name evidence="2" type="ORF">IMG5_205810</name>
</gene>
<dbReference type="InterPro" id="IPR029058">
    <property type="entry name" value="AB_hydrolase_fold"/>
</dbReference>
<sequence>MFQSSIYNIQKRNNDILLLPKQEHKYTIVWLHGLGDSALGFSDLFLSQQHNLSNPQTKIVLLTAPTRPVTINGGMEMTKLVRYKIFRQILY</sequence>
<dbReference type="EMBL" id="GL984405">
    <property type="protein sequence ID" value="EGR26901.1"/>
    <property type="molecule type" value="Genomic_DNA"/>
</dbReference>
<dbReference type="InParanoid" id="G0R6K9"/>
<evidence type="ECO:0000259" key="1">
    <source>
        <dbReference type="Pfam" id="PF02230"/>
    </source>
</evidence>
<accession>G0R6K9</accession>
<protein>
    <submittedName>
        <fullName evidence="2">Phospholipase carboxylesterase family protein, putative</fullName>
        <ecNumber evidence="2">3.1.1.1</ecNumber>
    </submittedName>
</protein>
<proteinExistence type="predicted"/>
<dbReference type="Proteomes" id="UP000008983">
    <property type="component" value="Unassembled WGS sequence"/>
</dbReference>
<dbReference type="AlphaFoldDB" id="G0R6K9"/>
<dbReference type="RefSeq" id="XP_004023785.1">
    <property type="nucleotide sequence ID" value="XM_004023736.1"/>
</dbReference>
<feature type="domain" description="Phospholipase/carboxylesterase/thioesterase" evidence="1">
    <location>
        <begin position="20"/>
        <end position="77"/>
    </location>
</feature>
<dbReference type="STRING" id="857967.G0R6K9"/>
<dbReference type="Gene3D" id="3.40.50.1820">
    <property type="entry name" value="alpha/beta hydrolase"/>
    <property type="match status" value="1"/>
</dbReference>
<keyword evidence="3" id="KW-1185">Reference proteome</keyword>
<dbReference type="EC" id="3.1.1.1" evidence="2"/>
<keyword evidence="2" id="KW-0378">Hydrolase</keyword>
<evidence type="ECO:0000313" key="2">
    <source>
        <dbReference type="EMBL" id="EGR26901.1"/>
    </source>
</evidence>
<dbReference type="InterPro" id="IPR003140">
    <property type="entry name" value="PLipase/COase/thioEstase"/>
</dbReference>
<name>G0R6K9_ICHMU</name>
<dbReference type="GeneID" id="14902946"/>